<dbReference type="AlphaFoldDB" id="A0A1Y5SZJ9"/>
<dbReference type="InterPro" id="IPR050266">
    <property type="entry name" value="AB_hydrolase_sf"/>
</dbReference>
<feature type="region of interest" description="Disordered" evidence="1">
    <location>
        <begin position="1"/>
        <end position="21"/>
    </location>
</feature>
<dbReference type="EMBL" id="FWFZ01000010">
    <property type="protein sequence ID" value="SLN52557.1"/>
    <property type="molecule type" value="Genomic_DNA"/>
</dbReference>
<dbReference type="PANTHER" id="PTHR43798">
    <property type="entry name" value="MONOACYLGLYCEROL LIPASE"/>
    <property type="match status" value="1"/>
</dbReference>
<evidence type="ECO:0000259" key="2">
    <source>
        <dbReference type="Pfam" id="PF12697"/>
    </source>
</evidence>
<reference evidence="3 4" key="1">
    <citation type="submission" date="2017-03" db="EMBL/GenBank/DDBJ databases">
        <authorList>
            <person name="Afonso C.L."/>
            <person name="Miller P.J."/>
            <person name="Scott M.A."/>
            <person name="Spackman E."/>
            <person name="Goraichik I."/>
            <person name="Dimitrov K.M."/>
            <person name="Suarez D.L."/>
            <person name="Swayne D.E."/>
        </authorList>
    </citation>
    <scope>NUCLEOTIDE SEQUENCE [LARGE SCALE GENOMIC DNA]</scope>
    <source>
        <strain evidence="3 4">CECT 7023</strain>
    </source>
</reference>
<protein>
    <submittedName>
        <fullName evidence="3">Acyl-CoA esterase</fullName>
    </submittedName>
</protein>
<proteinExistence type="predicted"/>
<dbReference type="Proteomes" id="UP000193900">
    <property type="component" value="Unassembled WGS sequence"/>
</dbReference>
<dbReference type="GO" id="GO:0016020">
    <property type="term" value="C:membrane"/>
    <property type="evidence" value="ECO:0007669"/>
    <property type="project" value="TreeGrafter"/>
</dbReference>
<evidence type="ECO:0000256" key="1">
    <source>
        <dbReference type="SAM" id="MobiDB-lite"/>
    </source>
</evidence>
<dbReference type="SUPFAM" id="SSF53474">
    <property type="entry name" value="alpha/beta-Hydrolases"/>
    <property type="match status" value="1"/>
</dbReference>
<dbReference type="PANTHER" id="PTHR43798:SF33">
    <property type="entry name" value="HYDROLASE, PUTATIVE (AFU_ORTHOLOGUE AFUA_2G14860)-RELATED"/>
    <property type="match status" value="1"/>
</dbReference>
<name>A0A1Y5SZJ9_9RHOB</name>
<organism evidence="3 4">
    <name type="scientific">Roseisalinus antarcticus</name>
    <dbReference type="NCBI Taxonomy" id="254357"/>
    <lineage>
        <taxon>Bacteria</taxon>
        <taxon>Pseudomonadati</taxon>
        <taxon>Pseudomonadota</taxon>
        <taxon>Alphaproteobacteria</taxon>
        <taxon>Rhodobacterales</taxon>
        <taxon>Roseobacteraceae</taxon>
        <taxon>Roseisalinus</taxon>
    </lineage>
</organism>
<evidence type="ECO:0000313" key="4">
    <source>
        <dbReference type="Proteomes" id="UP000193900"/>
    </source>
</evidence>
<sequence>MTVNAPRPARPGGGGRAAPNWSLDEFRRTEDSLTYVRAINPKGFHMIAYHVWGKPDDVRPLFCVHGLTRHGGDFDPLARALAGRRKIVCPDLVGRGASDWLPDPDDYHVPQYNCDLTAVLAAAGCSEVDWIGTSLGGLCGIVMAGLPNSPIRRLVINDVAPEVPMPALRRVAGYLAGPIRLADYAATEAHLREIYAGFGPMTDDDWRHMAHTSVYREDDGSYAPHFDPGIGENFRQYWLLVRFNFWTYWKRIKCPILILRGTNSDFLTPELLARMVAEQPGASVIEFDGVGHTPTLNTAAQIDPILSWLDATEEEPGRERQDNGS</sequence>
<dbReference type="RefSeq" id="WP_085879178.1">
    <property type="nucleotide sequence ID" value="NZ_FWFZ01000010.1"/>
</dbReference>
<feature type="domain" description="AB hydrolase-1" evidence="2">
    <location>
        <begin position="62"/>
        <end position="297"/>
    </location>
</feature>
<gene>
    <name evidence="3" type="ORF">ROA7023_02329</name>
</gene>
<dbReference type="InterPro" id="IPR029058">
    <property type="entry name" value="AB_hydrolase_fold"/>
</dbReference>
<keyword evidence="4" id="KW-1185">Reference proteome</keyword>
<evidence type="ECO:0000313" key="3">
    <source>
        <dbReference type="EMBL" id="SLN52557.1"/>
    </source>
</evidence>
<dbReference type="Pfam" id="PF12697">
    <property type="entry name" value="Abhydrolase_6"/>
    <property type="match status" value="1"/>
</dbReference>
<dbReference type="Gene3D" id="3.40.50.1820">
    <property type="entry name" value="alpha/beta hydrolase"/>
    <property type="match status" value="1"/>
</dbReference>
<accession>A0A1Y5SZJ9</accession>
<dbReference type="InterPro" id="IPR000073">
    <property type="entry name" value="AB_hydrolase_1"/>
</dbReference>
<dbReference type="OrthoDB" id="9791366at2"/>